<dbReference type="AlphaFoldDB" id="A0A1B6L2B6"/>
<protein>
    <submittedName>
        <fullName evidence="2">Uncharacterized protein</fullName>
    </submittedName>
</protein>
<proteinExistence type="predicted"/>
<gene>
    <name evidence="2" type="ORF">g.3012</name>
</gene>
<accession>A0A1B6L2B6</accession>
<evidence type="ECO:0000313" key="2">
    <source>
        <dbReference type="EMBL" id="JAT17781.1"/>
    </source>
</evidence>
<name>A0A1B6L2B6_9HEMI</name>
<dbReference type="EMBL" id="GEBQ01022196">
    <property type="protein sequence ID" value="JAT17781.1"/>
    <property type="molecule type" value="Transcribed_RNA"/>
</dbReference>
<evidence type="ECO:0000256" key="1">
    <source>
        <dbReference type="SAM" id="SignalP"/>
    </source>
</evidence>
<feature type="signal peptide" evidence="1">
    <location>
        <begin position="1"/>
        <end position="21"/>
    </location>
</feature>
<reference evidence="2" key="1">
    <citation type="submission" date="2015-11" db="EMBL/GenBank/DDBJ databases">
        <title>De novo transcriptome assembly of four potential Pierce s Disease insect vectors from Arizona vineyards.</title>
        <authorList>
            <person name="Tassone E.E."/>
        </authorList>
    </citation>
    <scope>NUCLEOTIDE SEQUENCE</scope>
</reference>
<organism evidence="2">
    <name type="scientific">Graphocephala atropunctata</name>
    <dbReference type="NCBI Taxonomy" id="36148"/>
    <lineage>
        <taxon>Eukaryota</taxon>
        <taxon>Metazoa</taxon>
        <taxon>Ecdysozoa</taxon>
        <taxon>Arthropoda</taxon>
        <taxon>Hexapoda</taxon>
        <taxon>Insecta</taxon>
        <taxon>Pterygota</taxon>
        <taxon>Neoptera</taxon>
        <taxon>Paraneoptera</taxon>
        <taxon>Hemiptera</taxon>
        <taxon>Auchenorrhyncha</taxon>
        <taxon>Membracoidea</taxon>
        <taxon>Cicadellidae</taxon>
        <taxon>Cicadellinae</taxon>
        <taxon>Cicadellini</taxon>
        <taxon>Graphocephala</taxon>
    </lineage>
</organism>
<sequence>MDVTKAVRAILLFCIVTKIIAVDVCKHEIIDKINKLNPRTECILETNSALGCITYYSATQRDRSPGVKCVEGYVEPPCNNSANAYVIVNYDNPSTASIQQGYKQYEEGKGYIKELDSSHNIYHLFYLNIPKVYCYHRCAYAANITDGWDFGAAAVAIGTQDQPEVLKSIEECKKKLKVAGIKDIVDVNYCTK</sequence>
<feature type="chain" id="PRO_5008587058" evidence="1">
    <location>
        <begin position="22"/>
        <end position="192"/>
    </location>
</feature>
<keyword evidence="1" id="KW-0732">Signal</keyword>